<dbReference type="PROSITE" id="PS00678">
    <property type="entry name" value="WD_REPEATS_1"/>
    <property type="match status" value="1"/>
</dbReference>
<protein>
    <recommendedName>
        <fullName evidence="4">BEACH domain-containing protein</fullName>
    </recommendedName>
</protein>
<dbReference type="PROSITE" id="PS50197">
    <property type="entry name" value="BEACH"/>
    <property type="match status" value="1"/>
</dbReference>
<comment type="caution">
    <text evidence="5">The sequence shown here is derived from an EMBL/GenBank/DDBJ whole genome shotgun (WGS) entry which is preliminary data.</text>
</comment>
<evidence type="ECO:0000256" key="1">
    <source>
        <dbReference type="ARBA" id="ARBA00022574"/>
    </source>
</evidence>
<dbReference type="InterPro" id="IPR036372">
    <property type="entry name" value="BEACH_dom_sf"/>
</dbReference>
<dbReference type="EMBL" id="JAPFFI010000006">
    <property type="protein sequence ID" value="KAJ6391349.1"/>
    <property type="molecule type" value="Genomic_DNA"/>
</dbReference>
<accession>A0ABQ9BZD6</accession>
<dbReference type="Pfam" id="PF02138">
    <property type="entry name" value="Beach"/>
    <property type="match status" value="1"/>
</dbReference>
<reference evidence="5" key="1">
    <citation type="submission" date="2022-10" db="EMBL/GenBank/DDBJ databases">
        <authorList>
            <person name="Hyden B.L."/>
            <person name="Feng K."/>
            <person name="Yates T."/>
            <person name="Jawdy S."/>
            <person name="Smart L.B."/>
            <person name="Muchero W."/>
        </authorList>
    </citation>
    <scope>NUCLEOTIDE SEQUENCE</scope>
    <source>
        <tissue evidence="5">Shoot tip</tissue>
    </source>
</reference>
<dbReference type="PROSITE" id="PS50294">
    <property type="entry name" value="WD_REPEATS_REGION"/>
    <property type="match status" value="1"/>
</dbReference>
<dbReference type="SUPFAM" id="SSF50978">
    <property type="entry name" value="WD40 repeat-like"/>
    <property type="match status" value="1"/>
</dbReference>
<dbReference type="InterPro" id="IPR036322">
    <property type="entry name" value="WD40_repeat_dom_sf"/>
</dbReference>
<dbReference type="InterPro" id="IPR001680">
    <property type="entry name" value="WD40_rpt"/>
</dbReference>
<dbReference type="InterPro" id="IPR000409">
    <property type="entry name" value="BEACH_dom"/>
</dbReference>
<dbReference type="InterPro" id="IPR015943">
    <property type="entry name" value="WD40/YVTN_repeat-like_dom_sf"/>
</dbReference>
<evidence type="ECO:0000313" key="6">
    <source>
        <dbReference type="Proteomes" id="UP001141253"/>
    </source>
</evidence>
<feature type="domain" description="BEACH" evidence="4">
    <location>
        <begin position="1"/>
        <end position="54"/>
    </location>
</feature>
<evidence type="ECO:0000256" key="3">
    <source>
        <dbReference type="PROSITE-ProRule" id="PRU00221"/>
    </source>
</evidence>
<dbReference type="Gene3D" id="2.130.10.10">
    <property type="entry name" value="YVTN repeat-like/Quinoprotein amine dehydrogenase"/>
    <property type="match status" value="1"/>
</dbReference>
<dbReference type="PANTHER" id="PTHR13743">
    <property type="entry name" value="BEIGE/BEACH-RELATED"/>
    <property type="match status" value="1"/>
</dbReference>
<keyword evidence="2" id="KW-0677">Repeat</keyword>
<dbReference type="Pfam" id="PF20426">
    <property type="entry name" value="NBCH_WD40"/>
    <property type="match status" value="1"/>
</dbReference>
<keyword evidence="6" id="KW-1185">Reference proteome</keyword>
<evidence type="ECO:0000313" key="5">
    <source>
        <dbReference type="EMBL" id="KAJ6391349.1"/>
    </source>
</evidence>
<reference evidence="5" key="2">
    <citation type="journal article" date="2023" name="Int. J. Mol. Sci.">
        <title>De Novo Assembly and Annotation of 11 Diverse Shrub Willow (Salix) Genomes Reveals Novel Gene Organization in Sex-Linked Regions.</title>
        <authorList>
            <person name="Hyden B."/>
            <person name="Feng K."/>
            <person name="Yates T.B."/>
            <person name="Jawdy S."/>
            <person name="Cereghino C."/>
            <person name="Smart L.B."/>
            <person name="Muchero W."/>
        </authorList>
    </citation>
    <scope>NUCLEOTIDE SEQUENCE</scope>
    <source>
        <tissue evidence="5">Shoot tip</tissue>
    </source>
</reference>
<dbReference type="InterPro" id="IPR019775">
    <property type="entry name" value="WD40_repeat_CS"/>
</dbReference>
<dbReference type="SMART" id="SM00320">
    <property type="entry name" value="WD40"/>
    <property type="match status" value="4"/>
</dbReference>
<dbReference type="PROSITE" id="PS50082">
    <property type="entry name" value="WD_REPEATS_2"/>
    <property type="match status" value="1"/>
</dbReference>
<dbReference type="Gene3D" id="1.10.1540.10">
    <property type="entry name" value="BEACH domain"/>
    <property type="match status" value="1"/>
</dbReference>
<evidence type="ECO:0000259" key="4">
    <source>
        <dbReference type="PROSITE" id="PS50197"/>
    </source>
</evidence>
<keyword evidence="1 3" id="KW-0853">WD repeat</keyword>
<evidence type="ECO:0000256" key="2">
    <source>
        <dbReference type="ARBA" id="ARBA00022737"/>
    </source>
</evidence>
<proteinExistence type="predicted"/>
<dbReference type="InterPro" id="IPR046851">
    <property type="entry name" value="NBCH_WD40"/>
</dbReference>
<name>A0ABQ9BZD6_9ROSI</name>
<dbReference type="InterPro" id="IPR050865">
    <property type="entry name" value="BEACH_Domain"/>
</dbReference>
<dbReference type="Proteomes" id="UP001141253">
    <property type="component" value="Chromosome 2"/>
</dbReference>
<gene>
    <name evidence="5" type="ORF">OIU77_025348</name>
</gene>
<dbReference type="PANTHER" id="PTHR13743:SF112">
    <property type="entry name" value="BEACH DOMAIN-CONTAINING PROTEIN"/>
    <property type="match status" value="1"/>
</dbReference>
<sequence length="409" mass="44839">MELQAANIFYYLTYEGAVDLDTMEDELQRSAIEDQIANFGQTPIQIFRKKHPRRGPPIPIARPLCFAPDSINLSSIVSSTSHSPSAVLYVGTLDSNIVLVNQGLTLSVKMWLTTQLQSGGNFTFSSFQEPLFGVGHDVLSARKIASPLAENVELGAQCFAILQARTESFLISCGNWENSFQVISLSDGKMVQSTRQHKDVVSCVAVTDDGSFLATGSYDTTVMVWEVLRARTTEKRVRNTPTELARKDYVIAETPFHILCGHDDIITCLCASVELDLAMHLSKLVASRHGRIVLYADEDLSLHLYSINGKHLATSESNGRLNCVELSKCGEFLVCAGDQGQIVVRSMNTFDIVKRLNGVGKIITCLTVTVEECFLAGTKDGSLLVYSIDNSQLRKASIPRMKSKSSVSG</sequence>
<dbReference type="SUPFAM" id="SSF81837">
    <property type="entry name" value="BEACH domain"/>
    <property type="match status" value="1"/>
</dbReference>
<feature type="repeat" description="WD" evidence="3">
    <location>
        <begin position="194"/>
        <end position="235"/>
    </location>
</feature>
<organism evidence="5 6">
    <name type="scientific">Salix suchowensis</name>
    <dbReference type="NCBI Taxonomy" id="1278906"/>
    <lineage>
        <taxon>Eukaryota</taxon>
        <taxon>Viridiplantae</taxon>
        <taxon>Streptophyta</taxon>
        <taxon>Embryophyta</taxon>
        <taxon>Tracheophyta</taxon>
        <taxon>Spermatophyta</taxon>
        <taxon>Magnoliopsida</taxon>
        <taxon>eudicotyledons</taxon>
        <taxon>Gunneridae</taxon>
        <taxon>Pentapetalae</taxon>
        <taxon>rosids</taxon>
        <taxon>fabids</taxon>
        <taxon>Malpighiales</taxon>
        <taxon>Salicaceae</taxon>
        <taxon>Saliceae</taxon>
        <taxon>Salix</taxon>
    </lineage>
</organism>